<evidence type="ECO:0000313" key="3">
    <source>
        <dbReference type="RefSeq" id="XP_065654406.1"/>
    </source>
</evidence>
<evidence type="ECO:0000256" key="1">
    <source>
        <dbReference type="SAM" id="SignalP"/>
    </source>
</evidence>
<keyword evidence="1" id="KW-0732">Signal</keyword>
<proteinExistence type="predicted"/>
<feature type="chain" id="PRO_5045389460" evidence="1">
    <location>
        <begin position="22"/>
        <end position="237"/>
    </location>
</feature>
<dbReference type="Proteomes" id="UP001652625">
    <property type="component" value="Chromosome 06"/>
</dbReference>
<keyword evidence="2" id="KW-1185">Reference proteome</keyword>
<gene>
    <name evidence="3" type="primary">LOC124814996</name>
</gene>
<accession>A0ABM4BYV6</accession>
<organism evidence="2 3">
    <name type="scientific">Hydra vulgaris</name>
    <name type="common">Hydra</name>
    <name type="synonym">Hydra attenuata</name>
    <dbReference type="NCBI Taxonomy" id="6087"/>
    <lineage>
        <taxon>Eukaryota</taxon>
        <taxon>Metazoa</taxon>
        <taxon>Cnidaria</taxon>
        <taxon>Hydrozoa</taxon>
        <taxon>Hydroidolina</taxon>
        <taxon>Anthoathecata</taxon>
        <taxon>Aplanulata</taxon>
        <taxon>Hydridae</taxon>
        <taxon>Hydra</taxon>
    </lineage>
</organism>
<protein>
    <submittedName>
        <fullName evidence="3">Uncharacterized protein LOC124814996 isoform X2</fullName>
    </submittedName>
</protein>
<dbReference type="GeneID" id="124814996"/>
<reference evidence="3" key="1">
    <citation type="submission" date="2025-08" db="UniProtKB">
        <authorList>
            <consortium name="RefSeq"/>
        </authorList>
    </citation>
    <scope>IDENTIFICATION</scope>
</reference>
<evidence type="ECO:0000313" key="2">
    <source>
        <dbReference type="Proteomes" id="UP001652625"/>
    </source>
</evidence>
<sequence>MSLLFVVALCAVNLSKSTCYAENQTSHSLRLQKKREVSLDTLDLIPSTLLIGISAYNFIESIGSKVSDSSFQCISNARFQSTSSQSTVKMCTRSYTTEWHKNNLDIPRYKSGFQYKDDSLQINGNPMKWAWFEYYGSVCINFLAFSCGPSTVEGVHSRGTNFIVGSDVLEKWYTWNKDKNLYGIRRCGDGNKGVRLDDDVKVSFTVKREAFSCGDNDQACIAQNVFFDNGFINCYNS</sequence>
<name>A0ABM4BYV6_HYDVU</name>
<feature type="signal peptide" evidence="1">
    <location>
        <begin position="1"/>
        <end position="21"/>
    </location>
</feature>
<dbReference type="RefSeq" id="XP_065654406.1">
    <property type="nucleotide sequence ID" value="XM_065798334.1"/>
</dbReference>